<organism evidence="2 3">
    <name type="scientific">Georgenia daeguensis</name>
    <dbReference type="NCBI Taxonomy" id="908355"/>
    <lineage>
        <taxon>Bacteria</taxon>
        <taxon>Bacillati</taxon>
        <taxon>Actinomycetota</taxon>
        <taxon>Actinomycetes</taxon>
        <taxon>Micrococcales</taxon>
        <taxon>Bogoriellaceae</taxon>
        <taxon>Georgenia</taxon>
    </lineage>
</organism>
<protein>
    <submittedName>
        <fullName evidence="2">FMN-dependent luciferase-like monooxygenase</fullName>
    </submittedName>
</protein>
<dbReference type="InterPro" id="IPR036661">
    <property type="entry name" value="Luciferase-like_sf"/>
</dbReference>
<accession>A0ABP8ETV0</accession>
<evidence type="ECO:0000313" key="3">
    <source>
        <dbReference type="Proteomes" id="UP001499841"/>
    </source>
</evidence>
<reference evidence="3" key="1">
    <citation type="journal article" date="2019" name="Int. J. Syst. Evol. Microbiol.">
        <title>The Global Catalogue of Microorganisms (GCM) 10K type strain sequencing project: providing services to taxonomists for standard genome sequencing and annotation.</title>
        <authorList>
            <consortium name="The Broad Institute Genomics Platform"/>
            <consortium name="The Broad Institute Genome Sequencing Center for Infectious Disease"/>
            <person name="Wu L."/>
            <person name="Ma J."/>
        </authorList>
    </citation>
    <scope>NUCLEOTIDE SEQUENCE [LARGE SCALE GENOMIC DNA]</scope>
    <source>
        <strain evidence="3">JCM 17459</strain>
    </source>
</reference>
<dbReference type="InterPro" id="IPR050766">
    <property type="entry name" value="Bact_Lucif_Oxidored"/>
</dbReference>
<gene>
    <name evidence="2" type="ORF">GCM10022262_17490</name>
</gene>
<name>A0ABP8ETV0_9MICO</name>
<proteinExistence type="predicted"/>
<evidence type="ECO:0000259" key="1">
    <source>
        <dbReference type="Pfam" id="PF00296"/>
    </source>
</evidence>
<dbReference type="SUPFAM" id="SSF51679">
    <property type="entry name" value="Bacterial luciferase-like"/>
    <property type="match status" value="1"/>
</dbReference>
<keyword evidence="3" id="KW-1185">Reference proteome</keyword>
<dbReference type="Pfam" id="PF00296">
    <property type="entry name" value="Bac_luciferase"/>
    <property type="match status" value="1"/>
</dbReference>
<dbReference type="NCBIfam" id="TIGR04027">
    <property type="entry name" value="LLM_KPN_01858"/>
    <property type="match status" value="1"/>
</dbReference>
<dbReference type="InterPro" id="IPR024003">
    <property type="entry name" value="Luciferase-like_KPN01858"/>
</dbReference>
<dbReference type="PANTHER" id="PTHR30137">
    <property type="entry name" value="LUCIFERASE-LIKE MONOOXYGENASE"/>
    <property type="match status" value="1"/>
</dbReference>
<sequence>MTARVGIFTRILDDAPPAERYRNAVEQVRLAERLGLDAAWVAQHHFDGEEGGLPSPLVLLSHLAALTERIRLGTAIITLPLENPVRVAEDAAVLDVLSGGRLELGLGSGGTPKSFSAFGLDVADKHAVHAANLDVLRDALVGGDLGDPRNQLYPPAHELAQRLWQATFSAAGAERAGAAGDGLMLSRTQPRPPGDPDATLSEIQHPVIDAYLAALPAGTEPRILASRTLFVAEDRQRARVLAGAGLFRAVEKLRAIGHDLPVDDLDTVIRRTDSYVGTPEEVVELLTADTALARATDVSFQVHSIDPPHEDVLRSIELIATEVAPAMGWTPAPLAVANL</sequence>
<evidence type="ECO:0000313" key="2">
    <source>
        <dbReference type="EMBL" id="GAA4287390.1"/>
    </source>
</evidence>
<dbReference type="Proteomes" id="UP001499841">
    <property type="component" value="Unassembled WGS sequence"/>
</dbReference>
<dbReference type="RefSeq" id="WP_345039993.1">
    <property type="nucleotide sequence ID" value="NZ_BAABBA010000007.1"/>
</dbReference>
<dbReference type="PANTHER" id="PTHR30137:SF15">
    <property type="entry name" value="BLL6902 PROTEIN"/>
    <property type="match status" value="1"/>
</dbReference>
<feature type="domain" description="Luciferase-like" evidence="1">
    <location>
        <begin position="14"/>
        <end position="286"/>
    </location>
</feature>
<dbReference type="InterPro" id="IPR011251">
    <property type="entry name" value="Luciferase-like_dom"/>
</dbReference>
<comment type="caution">
    <text evidence="2">The sequence shown here is derived from an EMBL/GenBank/DDBJ whole genome shotgun (WGS) entry which is preliminary data.</text>
</comment>
<dbReference type="EMBL" id="BAABBA010000007">
    <property type="protein sequence ID" value="GAA4287390.1"/>
    <property type="molecule type" value="Genomic_DNA"/>
</dbReference>
<dbReference type="Gene3D" id="3.20.20.30">
    <property type="entry name" value="Luciferase-like domain"/>
    <property type="match status" value="1"/>
</dbReference>